<reference evidence="3 4" key="1">
    <citation type="submission" date="2018-03" db="EMBL/GenBank/DDBJ databases">
        <title>Genome sequencing of Melaminivora sp.</title>
        <authorList>
            <person name="Kim S.-J."/>
            <person name="Heo J."/>
            <person name="Ahn J.-H."/>
            <person name="Kwon S.-W."/>
        </authorList>
    </citation>
    <scope>NUCLEOTIDE SEQUENCE [LARGE SCALE GENOMIC DNA]</scope>
    <source>
        <strain evidence="3 4">SC2-9</strain>
    </source>
</reference>
<accession>A0A2R3QBE3</accession>
<evidence type="ECO:0000256" key="2">
    <source>
        <dbReference type="SAM" id="SignalP"/>
    </source>
</evidence>
<protein>
    <submittedName>
        <fullName evidence="3">Uncharacterized protein</fullName>
    </submittedName>
</protein>
<keyword evidence="2" id="KW-0732">Signal</keyword>
<evidence type="ECO:0000313" key="4">
    <source>
        <dbReference type="Proteomes" id="UP000237925"/>
    </source>
</evidence>
<keyword evidence="4" id="KW-1185">Reference proteome</keyword>
<dbReference type="KEGG" id="mela:C6568_07225"/>
<evidence type="ECO:0000256" key="1">
    <source>
        <dbReference type="SAM" id="MobiDB-lite"/>
    </source>
</evidence>
<evidence type="ECO:0000313" key="3">
    <source>
        <dbReference type="EMBL" id="AVO49069.1"/>
    </source>
</evidence>
<feature type="region of interest" description="Disordered" evidence="1">
    <location>
        <begin position="28"/>
        <end position="57"/>
    </location>
</feature>
<feature type="compositionally biased region" description="Low complexity" evidence="1">
    <location>
        <begin position="28"/>
        <end position="40"/>
    </location>
</feature>
<dbReference type="EMBL" id="CP027667">
    <property type="protein sequence ID" value="AVO49069.1"/>
    <property type="molecule type" value="Genomic_DNA"/>
</dbReference>
<gene>
    <name evidence="3" type="ORF">C6568_07225</name>
</gene>
<proteinExistence type="predicted"/>
<feature type="signal peptide" evidence="2">
    <location>
        <begin position="1"/>
        <end position="26"/>
    </location>
</feature>
<name>A0A2R3QBE3_9BURK</name>
<sequence>MRSSRVALAATFAALSLGAAPLSAQAQIPAQPAAQTQAPQTWNRINVPPYPASQPDKLKVDQDEYKLYLRTSDGPQQVFDFYRAQLEQQGFRVTSSKDKKHGQKAYLQRGAGSAPEDRVELDVKRKAGGVIKVEIEIDETD</sequence>
<dbReference type="Proteomes" id="UP000237925">
    <property type="component" value="Chromosome"/>
</dbReference>
<feature type="chain" id="PRO_5015309690" evidence="2">
    <location>
        <begin position="27"/>
        <end position="141"/>
    </location>
</feature>
<feature type="region of interest" description="Disordered" evidence="1">
    <location>
        <begin position="92"/>
        <end position="118"/>
    </location>
</feature>
<organism evidence="3 4">
    <name type="scientific">Melaminivora suipulveris</name>
    <dbReference type="NCBI Taxonomy" id="2109913"/>
    <lineage>
        <taxon>Bacteria</taxon>
        <taxon>Pseudomonadati</taxon>
        <taxon>Pseudomonadota</taxon>
        <taxon>Betaproteobacteria</taxon>
        <taxon>Burkholderiales</taxon>
        <taxon>Comamonadaceae</taxon>
        <taxon>Melaminivora</taxon>
    </lineage>
</organism>
<dbReference type="AlphaFoldDB" id="A0A2R3QBE3"/>